<accession>A0A8J4DWV9</accession>
<keyword evidence="4" id="KW-1185">Reference proteome</keyword>
<dbReference type="RefSeq" id="WP_203987277.1">
    <property type="nucleotide sequence ID" value="NZ_BOPG01000005.1"/>
</dbReference>
<feature type="compositionally biased region" description="Pro residues" evidence="1">
    <location>
        <begin position="7"/>
        <end position="17"/>
    </location>
</feature>
<sequence length="265" mass="26697">MSNYDPPQQPWGGPPQDPYGGAPQYPPPQNPGGYPPPTSAFPPGGGYQPPVSGAGGFPPPPGGGYPPPADPYGAGGGFQDPYAQQQQGFGQQPGGYGGYQPPAPARGGGGTKIVLIIAGIVLLALCGGGIFAAYTLTKDDDKDPVADPTATSTASPSGGASTTGRPTSTATNTRTSTPTSGSGGSNPDTFVKGDCFVNEGTENDPEVRKVACTTANSYEVVAKVPGSTDENKCDTFAGSGKWNASYVMDKSPGSGGDYVLCLKKR</sequence>
<dbReference type="EMBL" id="BOPG01000005">
    <property type="protein sequence ID" value="GIJ53274.1"/>
    <property type="molecule type" value="Genomic_DNA"/>
</dbReference>
<keyword evidence="2" id="KW-0472">Membrane</keyword>
<feature type="compositionally biased region" description="Low complexity" evidence="1">
    <location>
        <begin position="146"/>
        <end position="189"/>
    </location>
</feature>
<evidence type="ECO:0000313" key="3">
    <source>
        <dbReference type="EMBL" id="GIJ53274.1"/>
    </source>
</evidence>
<feature type="compositionally biased region" description="Pro residues" evidence="1">
    <location>
        <begin position="57"/>
        <end position="70"/>
    </location>
</feature>
<protein>
    <submittedName>
        <fullName evidence="3">Uncharacterized protein</fullName>
    </submittedName>
</protein>
<evidence type="ECO:0000256" key="1">
    <source>
        <dbReference type="SAM" id="MobiDB-lite"/>
    </source>
</evidence>
<keyword evidence="2" id="KW-0812">Transmembrane</keyword>
<name>A0A8J4DWV9_9ACTN</name>
<gene>
    <name evidence="3" type="ORF">Vau01_007900</name>
</gene>
<feature type="region of interest" description="Disordered" evidence="1">
    <location>
        <begin position="139"/>
        <end position="189"/>
    </location>
</feature>
<evidence type="ECO:0000313" key="4">
    <source>
        <dbReference type="Proteomes" id="UP000612585"/>
    </source>
</evidence>
<keyword evidence="2" id="KW-1133">Transmembrane helix</keyword>
<dbReference type="AlphaFoldDB" id="A0A8J4DWV9"/>
<proteinExistence type="predicted"/>
<feature type="region of interest" description="Disordered" evidence="1">
    <location>
        <begin position="1"/>
        <end position="103"/>
    </location>
</feature>
<feature type="transmembrane region" description="Helical" evidence="2">
    <location>
        <begin position="113"/>
        <end position="134"/>
    </location>
</feature>
<feature type="compositionally biased region" description="Pro residues" evidence="1">
    <location>
        <begin position="24"/>
        <end position="40"/>
    </location>
</feature>
<dbReference type="Proteomes" id="UP000612585">
    <property type="component" value="Unassembled WGS sequence"/>
</dbReference>
<evidence type="ECO:0000256" key="2">
    <source>
        <dbReference type="SAM" id="Phobius"/>
    </source>
</evidence>
<comment type="caution">
    <text evidence="3">The sequence shown here is derived from an EMBL/GenBank/DDBJ whole genome shotgun (WGS) entry which is preliminary data.</text>
</comment>
<feature type="compositionally biased region" description="Low complexity" evidence="1">
    <location>
        <begin position="79"/>
        <end position="90"/>
    </location>
</feature>
<reference evidence="3" key="1">
    <citation type="submission" date="2021-01" db="EMBL/GenBank/DDBJ databases">
        <title>Whole genome shotgun sequence of Virgisporangium aurantiacum NBRC 16421.</title>
        <authorList>
            <person name="Komaki H."/>
            <person name="Tamura T."/>
        </authorList>
    </citation>
    <scope>NUCLEOTIDE SEQUENCE</scope>
    <source>
        <strain evidence="3">NBRC 16421</strain>
    </source>
</reference>
<organism evidence="3 4">
    <name type="scientific">Virgisporangium aurantiacum</name>
    <dbReference type="NCBI Taxonomy" id="175570"/>
    <lineage>
        <taxon>Bacteria</taxon>
        <taxon>Bacillati</taxon>
        <taxon>Actinomycetota</taxon>
        <taxon>Actinomycetes</taxon>
        <taxon>Micromonosporales</taxon>
        <taxon>Micromonosporaceae</taxon>
        <taxon>Virgisporangium</taxon>
    </lineage>
</organism>